<dbReference type="Proteomes" id="UP001165960">
    <property type="component" value="Unassembled WGS sequence"/>
</dbReference>
<protein>
    <submittedName>
        <fullName evidence="1">Uncharacterized protein</fullName>
    </submittedName>
</protein>
<accession>A0ACC2T0Y3</accession>
<evidence type="ECO:0000313" key="2">
    <source>
        <dbReference type="Proteomes" id="UP001165960"/>
    </source>
</evidence>
<evidence type="ECO:0000313" key="1">
    <source>
        <dbReference type="EMBL" id="KAJ9067967.1"/>
    </source>
</evidence>
<proteinExistence type="predicted"/>
<dbReference type="EMBL" id="QTSX02003816">
    <property type="protein sequence ID" value="KAJ9067967.1"/>
    <property type="molecule type" value="Genomic_DNA"/>
</dbReference>
<sequence>MSGERLIPDEATRLINQEKHNALQQYVPNTSVRAETSLQYCLNEAQPTRNTFDNMVAKERPKSIFLIFIFYGALGLLFIHYFLTNSIQDDSEYPDSLLRTPSEDMQGRNGGVATEHETCSNVGQTMLLKGGSAVDAAIASALCVGVVNSFSSGIGG</sequence>
<gene>
    <name evidence="1" type="ORF">DSO57_1033539</name>
</gene>
<reference evidence="1" key="1">
    <citation type="submission" date="2022-04" db="EMBL/GenBank/DDBJ databases">
        <title>Genome of the entomopathogenic fungus Entomophthora muscae.</title>
        <authorList>
            <person name="Elya C."/>
            <person name="Lovett B.R."/>
            <person name="Lee E."/>
            <person name="Macias A.M."/>
            <person name="Hajek A.E."/>
            <person name="De Bivort B.L."/>
            <person name="Kasson M.T."/>
            <person name="De Fine Licht H.H."/>
            <person name="Stajich J.E."/>
        </authorList>
    </citation>
    <scope>NUCLEOTIDE SEQUENCE</scope>
    <source>
        <strain evidence="1">Berkeley</strain>
    </source>
</reference>
<comment type="caution">
    <text evidence="1">The sequence shown here is derived from an EMBL/GenBank/DDBJ whole genome shotgun (WGS) entry which is preliminary data.</text>
</comment>
<keyword evidence="2" id="KW-1185">Reference proteome</keyword>
<name>A0ACC2T0Y3_9FUNG</name>
<organism evidence="1 2">
    <name type="scientific">Entomophthora muscae</name>
    <dbReference type="NCBI Taxonomy" id="34485"/>
    <lineage>
        <taxon>Eukaryota</taxon>
        <taxon>Fungi</taxon>
        <taxon>Fungi incertae sedis</taxon>
        <taxon>Zoopagomycota</taxon>
        <taxon>Entomophthoromycotina</taxon>
        <taxon>Entomophthoromycetes</taxon>
        <taxon>Entomophthorales</taxon>
        <taxon>Entomophthoraceae</taxon>
        <taxon>Entomophthora</taxon>
    </lineage>
</organism>